<keyword evidence="3" id="KW-1185">Reference proteome</keyword>
<evidence type="ECO:0000313" key="2">
    <source>
        <dbReference type="EMBL" id="KAK6764432.1"/>
    </source>
</evidence>
<comment type="caution">
    <text evidence="2">The sequence shown here is derived from an EMBL/GenBank/DDBJ whole genome shotgun (WGS) entry which is preliminary data.</text>
</comment>
<feature type="signal peptide" evidence="1">
    <location>
        <begin position="1"/>
        <end position="23"/>
    </location>
</feature>
<gene>
    <name evidence="2" type="primary">Necator_chrX.g24832</name>
    <name evidence="2" type="ORF">RB195_024667</name>
</gene>
<name>A0ABR1EP47_NECAM</name>
<proteinExistence type="predicted"/>
<dbReference type="Proteomes" id="UP001303046">
    <property type="component" value="Unassembled WGS sequence"/>
</dbReference>
<reference evidence="2 3" key="1">
    <citation type="submission" date="2023-08" db="EMBL/GenBank/DDBJ databases">
        <title>A Necator americanus chromosomal reference genome.</title>
        <authorList>
            <person name="Ilik V."/>
            <person name="Petrzelkova K.J."/>
            <person name="Pardy F."/>
            <person name="Fuh T."/>
            <person name="Niatou-Singa F.S."/>
            <person name="Gouil Q."/>
            <person name="Baker L."/>
            <person name="Ritchie M.E."/>
            <person name="Jex A.R."/>
            <person name="Gazzola D."/>
            <person name="Li H."/>
            <person name="Toshio Fujiwara R."/>
            <person name="Zhan B."/>
            <person name="Aroian R.V."/>
            <person name="Pafco B."/>
            <person name="Schwarz E.M."/>
        </authorList>
    </citation>
    <scope>NUCLEOTIDE SEQUENCE [LARGE SCALE GENOMIC DNA]</scope>
    <source>
        <strain evidence="2 3">Aroian</strain>
        <tissue evidence="2">Whole animal</tissue>
    </source>
</reference>
<dbReference type="PANTHER" id="PTHR34932">
    <property type="entry name" value="TRPL TRANSLOCATION DEFECT PROTEIN 14"/>
    <property type="match status" value="1"/>
</dbReference>
<organism evidence="2 3">
    <name type="scientific">Necator americanus</name>
    <name type="common">Human hookworm</name>
    <dbReference type="NCBI Taxonomy" id="51031"/>
    <lineage>
        <taxon>Eukaryota</taxon>
        <taxon>Metazoa</taxon>
        <taxon>Ecdysozoa</taxon>
        <taxon>Nematoda</taxon>
        <taxon>Chromadorea</taxon>
        <taxon>Rhabditida</taxon>
        <taxon>Rhabditina</taxon>
        <taxon>Rhabditomorpha</taxon>
        <taxon>Strongyloidea</taxon>
        <taxon>Ancylostomatidae</taxon>
        <taxon>Bunostominae</taxon>
        <taxon>Necator</taxon>
    </lineage>
</organism>
<evidence type="ECO:0000256" key="1">
    <source>
        <dbReference type="SAM" id="SignalP"/>
    </source>
</evidence>
<keyword evidence="1" id="KW-0732">Signal</keyword>
<protein>
    <recommendedName>
        <fullName evidence="4">NadR/Ttd14 AAA domain-containing protein</fullName>
    </recommendedName>
</protein>
<sequence>MSGPLYCVLNVIYFLIRAHVVVSHMFAQTFFNQAAATVDRNVLIICDRGGMDPSAYIDRESWLRMLKEIGVEEFDLLNNRYDQLDYILTRKFLSKNFPQKSRTVCDVAFCSDQRPVQEFRERNRGVPLQLKIDMAGLKDEEYLCWSADKEDAQRCTKCTQYAVKETLRV</sequence>
<evidence type="ECO:0000313" key="3">
    <source>
        <dbReference type="Proteomes" id="UP001303046"/>
    </source>
</evidence>
<feature type="chain" id="PRO_5047167581" description="NadR/Ttd14 AAA domain-containing protein" evidence="1">
    <location>
        <begin position="24"/>
        <end position="169"/>
    </location>
</feature>
<dbReference type="InterPro" id="IPR053227">
    <property type="entry name" value="TRPL-trafficking_regulator"/>
</dbReference>
<evidence type="ECO:0008006" key="4">
    <source>
        <dbReference type="Google" id="ProtNLM"/>
    </source>
</evidence>
<accession>A0ABR1EP47</accession>
<dbReference type="EMBL" id="JAVFWL010000006">
    <property type="protein sequence ID" value="KAK6764432.1"/>
    <property type="molecule type" value="Genomic_DNA"/>
</dbReference>
<dbReference type="PANTHER" id="PTHR34932:SF1">
    <property type="entry name" value="TRPL TRANSLOCATION DEFECT PROTEIN 14"/>
    <property type="match status" value="1"/>
</dbReference>